<accession>A0ACC1R274</accession>
<evidence type="ECO:0000313" key="1">
    <source>
        <dbReference type="EMBL" id="KAJ3496082.1"/>
    </source>
</evidence>
<dbReference type="Proteomes" id="UP001148737">
    <property type="component" value="Unassembled WGS sequence"/>
</dbReference>
<name>A0ACC1R274_9HYPO</name>
<reference evidence="1" key="1">
    <citation type="submission" date="2022-07" db="EMBL/GenBank/DDBJ databases">
        <title>Genome Sequence of Lecanicillium saksenae.</title>
        <authorList>
            <person name="Buettner E."/>
        </authorList>
    </citation>
    <scope>NUCLEOTIDE SEQUENCE</scope>
    <source>
        <strain evidence="1">VT-O1</strain>
    </source>
</reference>
<protein>
    <submittedName>
        <fullName evidence="1">Uncharacterized protein</fullName>
    </submittedName>
</protein>
<keyword evidence="2" id="KW-1185">Reference proteome</keyword>
<dbReference type="EMBL" id="JANAKD010000223">
    <property type="protein sequence ID" value="KAJ3496082.1"/>
    <property type="molecule type" value="Genomic_DNA"/>
</dbReference>
<gene>
    <name evidence="1" type="ORF">NLG97_g2928</name>
</gene>
<sequence length="187" mass="21010">MKFALFLALPVVLAVPARLDARETKEELTDRYLFSTQLPTFLQYREQKNPNTVDWSSDGCTKSPDNPFGFPFEPACTRHDFGYRNYKAQSRFDSAGRARIDSNFKTDLKSQCASVSAKGSCNALANVYYAGVRLFGGFAKRDEGNSTASEPETQESAEVLIELYYNAMQDYRKAVKEDQANGLLPQK</sequence>
<evidence type="ECO:0000313" key="2">
    <source>
        <dbReference type="Proteomes" id="UP001148737"/>
    </source>
</evidence>
<comment type="caution">
    <text evidence="1">The sequence shown here is derived from an EMBL/GenBank/DDBJ whole genome shotgun (WGS) entry which is preliminary data.</text>
</comment>
<organism evidence="1 2">
    <name type="scientific">Lecanicillium saksenae</name>
    <dbReference type="NCBI Taxonomy" id="468837"/>
    <lineage>
        <taxon>Eukaryota</taxon>
        <taxon>Fungi</taxon>
        <taxon>Dikarya</taxon>
        <taxon>Ascomycota</taxon>
        <taxon>Pezizomycotina</taxon>
        <taxon>Sordariomycetes</taxon>
        <taxon>Hypocreomycetidae</taxon>
        <taxon>Hypocreales</taxon>
        <taxon>Cordycipitaceae</taxon>
        <taxon>Lecanicillium</taxon>
    </lineage>
</organism>
<proteinExistence type="predicted"/>